<evidence type="ECO:0000313" key="3">
    <source>
        <dbReference type="Proteomes" id="UP000831113"/>
    </source>
</evidence>
<evidence type="ECO:0000313" key="2">
    <source>
        <dbReference type="EMBL" id="UOG73354.1"/>
    </source>
</evidence>
<evidence type="ECO:0000259" key="1">
    <source>
        <dbReference type="Pfam" id="PF01609"/>
    </source>
</evidence>
<gene>
    <name evidence="2" type="ORF">MTX78_14605</name>
</gene>
<organism evidence="2 3">
    <name type="scientific">Hymenobacter tibetensis</name>
    <dbReference type="NCBI Taxonomy" id="497967"/>
    <lineage>
        <taxon>Bacteria</taxon>
        <taxon>Pseudomonadati</taxon>
        <taxon>Bacteroidota</taxon>
        <taxon>Cytophagia</taxon>
        <taxon>Cytophagales</taxon>
        <taxon>Hymenobacteraceae</taxon>
        <taxon>Hymenobacter</taxon>
    </lineage>
</organism>
<dbReference type="RefSeq" id="WP_243795661.1">
    <property type="nucleotide sequence ID" value="NZ_CP094669.1"/>
</dbReference>
<dbReference type="InterPro" id="IPR002559">
    <property type="entry name" value="Transposase_11"/>
</dbReference>
<name>A0ABY4CSY0_9BACT</name>
<keyword evidence="3" id="KW-1185">Reference proteome</keyword>
<accession>A0ABY4CSY0</accession>
<protein>
    <submittedName>
        <fullName evidence="2">Transposase</fullName>
    </submittedName>
</protein>
<feature type="domain" description="Transposase IS4-like" evidence="1">
    <location>
        <begin position="2"/>
        <end position="108"/>
    </location>
</feature>
<dbReference type="Proteomes" id="UP000831113">
    <property type="component" value="Chromosome"/>
</dbReference>
<dbReference type="Pfam" id="PF01609">
    <property type="entry name" value="DDE_Tnp_1"/>
    <property type="match status" value="1"/>
</dbReference>
<dbReference type="EMBL" id="CP094669">
    <property type="protein sequence ID" value="UOG73354.1"/>
    <property type="molecule type" value="Genomic_DNA"/>
</dbReference>
<sequence>MNYHCSLAVDTAHGVISHVQADLADIRDCVYLPKLVTHLRQRLLAQGVPLQDLVADTNYSTGVNYALLEQQGITPWIPVFGNYKLVVEGFPYDAQADCFTCPAGKFLPFRSYETSLDGGLFKPYRASTRDCRLCPRKAIRAPKTNKRKVTRTAYDPHYRRALARQQSR</sequence>
<reference evidence="2 3" key="1">
    <citation type="submission" date="2022-03" db="EMBL/GenBank/DDBJ databases">
        <title>Hymenobactersp. isolated from the air.</title>
        <authorList>
            <person name="Won M."/>
            <person name="Kwon S.-W."/>
        </authorList>
    </citation>
    <scope>NUCLEOTIDE SEQUENCE [LARGE SCALE GENOMIC DNA]</scope>
    <source>
        <strain evidence="2 3">KACC 21982</strain>
    </source>
</reference>
<proteinExistence type="predicted"/>